<feature type="chain" id="PRO_5012467748" description="DUF2846 domain-containing protein" evidence="1">
    <location>
        <begin position="21"/>
        <end position="166"/>
    </location>
</feature>
<proteinExistence type="predicted"/>
<reference evidence="2 3" key="1">
    <citation type="submission" date="2017-06" db="EMBL/GenBank/DDBJ databases">
        <title>Herbaspirillum phytohormonus sp. nov., isolated from the root nodule of Robinia pseudoacacia in lead-zinc mine.</title>
        <authorList>
            <person name="Fan M."/>
            <person name="Lin Y."/>
        </authorList>
    </citation>
    <scope>NUCLEOTIDE SEQUENCE [LARGE SCALE GENOMIC DNA]</scope>
    <source>
        <strain evidence="2 3">HZ10</strain>
    </source>
</reference>
<evidence type="ECO:0000313" key="2">
    <source>
        <dbReference type="EMBL" id="OWY28527.1"/>
    </source>
</evidence>
<evidence type="ECO:0000256" key="1">
    <source>
        <dbReference type="SAM" id="SignalP"/>
    </source>
</evidence>
<name>A0A246WQ84_9BURK</name>
<dbReference type="PROSITE" id="PS51257">
    <property type="entry name" value="PROKAR_LIPOPROTEIN"/>
    <property type="match status" value="1"/>
</dbReference>
<gene>
    <name evidence="2" type="ORF">CEJ42_14960</name>
</gene>
<comment type="caution">
    <text evidence="2">The sequence shown here is derived from an EMBL/GenBank/DDBJ whole genome shotgun (WGS) entry which is preliminary data.</text>
</comment>
<accession>A0A246WQ84</accession>
<keyword evidence="1" id="KW-0732">Signal</keyword>
<sequence length="166" mass="17729">MGKCLCVAGLALLASACATPAPDTVACTILQQSGRCAAVPVHDDAHEDEARRQVAAPEGFGYLYVARPYAQQRSVKARVYLDGALVAELGPQSFARLKLRPGLHAVEVAADGVAAARATVDMKAEAYLEYRLAERFFATQSGMSEVDRARAAALLPRLDLVVSRQE</sequence>
<dbReference type="Proteomes" id="UP000197596">
    <property type="component" value="Unassembled WGS sequence"/>
</dbReference>
<dbReference type="EMBL" id="NJGU01000007">
    <property type="protein sequence ID" value="OWY28527.1"/>
    <property type="molecule type" value="Genomic_DNA"/>
</dbReference>
<dbReference type="AlphaFoldDB" id="A0A246WQ84"/>
<protein>
    <recommendedName>
        <fullName evidence="4">DUF2846 domain-containing protein</fullName>
    </recommendedName>
</protein>
<evidence type="ECO:0008006" key="4">
    <source>
        <dbReference type="Google" id="ProtNLM"/>
    </source>
</evidence>
<evidence type="ECO:0000313" key="3">
    <source>
        <dbReference type="Proteomes" id="UP000197596"/>
    </source>
</evidence>
<organism evidence="2 3">
    <name type="scientific">Herbaspirillum robiniae</name>
    <dbReference type="NCBI Taxonomy" id="2014887"/>
    <lineage>
        <taxon>Bacteria</taxon>
        <taxon>Pseudomonadati</taxon>
        <taxon>Pseudomonadota</taxon>
        <taxon>Betaproteobacteria</taxon>
        <taxon>Burkholderiales</taxon>
        <taxon>Oxalobacteraceae</taxon>
        <taxon>Herbaspirillum</taxon>
    </lineage>
</organism>
<feature type="signal peptide" evidence="1">
    <location>
        <begin position="1"/>
        <end position="20"/>
    </location>
</feature>